<evidence type="ECO:0000313" key="3">
    <source>
        <dbReference type="WBParaSite" id="nRc.2.0.1.t01759-RA"/>
    </source>
</evidence>
<reference evidence="3" key="1">
    <citation type="submission" date="2022-11" db="UniProtKB">
        <authorList>
            <consortium name="WormBaseParasite"/>
        </authorList>
    </citation>
    <scope>IDENTIFICATION</scope>
</reference>
<proteinExistence type="predicted"/>
<evidence type="ECO:0000313" key="2">
    <source>
        <dbReference type="Proteomes" id="UP000887565"/>
    </source>
</evidence>
<dbReference type="Proteomes" id="UP000887565">
    <property type="component" value="Unplaced"/>
</dbReference>
<accession>A0A915HJY4</accession>
<organism evidence="2 3">
    <name type="scientific">Romanomermis culicivorax</name>
    <name type="common">Nematode worm</name>
    <dbReference type="NCBI Taxonomy" id="13658"/>
    <lineage>
        <taxon>Eukaryota</taxon>
        <taxon>Metazoa</taxon>
        <taxon>Ecdysozoa</taxon>
        <taxon>Nematoda</taxon>
        <taxon>Enoplea</taxon>
        <taxon>Dorylaimia</taxon>
        <taxon>Mermithida</taxon>
        <taxon>Mermithoidea</taxon>
        <taxon>Mermithidae</taxon>
        <taxon>Romanomermis</taxon>
    </lineage>
</organism>
<evidence type="ECO:0000256" key="1">
    <source>
        <dbReference type="SAM" id="MobiDB-lite"/>
    </source>
</evidence>
<feature type="compositionally biased region" description="Polar residues" evidence="1">
    <location>
        <begin position="8"/>
        <end position="20"/>
    </location>
</feature>
<protein>
    <submittedName>
        <fullName evidence="3">Uncharacterized protein</fullName>
    </submittedName>
</protein>
<sequence length="104" mass="11476">MEMDADVNANTRAMTRKTISQPTLSDSIPLVTDYAPPPVEAITTASHEEVKQAQAADPAITKIFAILQMENAAKHPPIFFTEHGLLYRQIKDIKQLVIPTSMSN</sequence>
<keyword evidence="2" id="KW-1185">Reference proteome</keyword>
<dbReference type="WBParaSite" id="nRc.2.0.1.t01759-RA">
    <property type="protein sequence ID" value="nRc.2.0.1.t01759-RA"/>
    <property type="gene ID" value="nRc.2.0.1.g01759"/>
</dbReference>
<name>A0A915HJY4_ROMCU</name>
<feature type="region of interest" description="Disordered" evidence="1">
    <location>
        <begin position="1"/>
        <end position="20"/>
    </location>
</feature>
<dbReference type="AlphaFoldDB" id="A0A915HJY4"/>